<proteinExistence type="predicted"/>
<dbReference type="Gene3D" id="2.40.50.40">
    <property type="match status" value="1"/>
</dbReference>
<evidence type="ECO:0000259" key="1">
    <source>
        <dbReference type="PROSITE" id="PS50013"/>
    </source>
</evidence>
<dbReference type="EMBL" id="CALNXK010000239">
    <property type="protein sequence ID" value="CAH3178431.1"/>
    <property type="molecule type" value="Genomic_DNA"/>
</dbReference>
<organism evidence="2 3">
    <name type="scientific">Porites lobata</name>
    <dbReference type="NCBI Taxonomy" id="104759"/>
    <lineage>
        <taxon>Eukaryota</taxon>
        <taxon>Metazoa</taxon>
        <taxon>Cnidaria</taxon>
        <taxon>Anthozoa</taxon>
        <taxon>Hexacorallia</taxon>
        <taxon>Scleractinia</taxon>
        <taxon>Fungiina</taxon>
        <taxon>Poritidae</taxon>
        <taxon>Porites</taxon>
    </lineage>
</organism>
<dbReference type="InterPro" id="IPR016197">
    <property type="entry name" value="Chromo-like_dom_sf"/>
</dbReference>
<evidence type="ECO:0000313" key="3">
    <source>
        <dbReference type="Proteomes" id="UP001159405"/>
    </source>
</evidence>
<gene>
    <name evidence="2" type="ORF">PLOB_00020759</name>
</gene>
<comment type="caution">
    <text evidence="2">The sequence shown here is derived from an EMBL/GenBank/DDBJ whole genome shotgun (WGS) entry which is preliminary data.</text>
</comment>
<dbReference type="PANTHER" id="PTHR46585">
    <property type="entry name" value="INTEGRASE CORE DOMAIN CONTAINING PROTEIN"/>
    <property type="match status" value="1"/>
</dbReference>
<dbReference type="PROSITE" id="PS50013">
    <property type="entry name" value="CHROMO_2"/>
    <property type="match status" value="1"/>
</dbReference>
<dbReference type="Proteomes" id="UP001159405">
    <property type="component" value="Unassembled WGS sequence"/>
</dbReference>
<reference evidence="2 3" key="1">
    <citation type="submission" date="2022-05" db="EMBL/GenBank/DDBJ databases">
        <authorList>
            <consortium name="Genoscope - CEA"/>
            <person name="William W."/>
        </authorList>
    </citation>
    <scope>NUCLEOTIDE SEQUENCE [LARGE SCALE GENOMIC DNA]</scope>
</reference>
<keyword evidence="3" id="KW-1185">Reference proteome</keyword>
<dbReference type="SUPFAM" id="SSF54160">
    <property type="entry name" value="Chromo domain-like"/>
    <property type="match status" value="1"/>
</dbReference>
<protein>
    <recommendedName>
        <fullName evidence="1">Chromo domain-containing protein</fullName>
    </recommendedName>
</protein>
<feature type="domain" description="Chromo" evidence="1">
    <location>
        <begin position="136"/>
        <end position="165"/>
    </location>
</feature>
<dbReference type="InterPro" id="IPR000953">
    <property type="entry name" value="Chromo/chromo_shadow_dom"/>
</dbReference>
<evidence type="ECO:0000313" key="2">
    <source>
        <dbReference type="EMBL" id="CAH3178431.1"/>
    </source>
</evidence>
<sequence>MYRYFTAHNTLKYVDVLQPLIHSYNQSYHRSIGMTPQQVTEKTVPEVWARLYGKRLKQKTPPPKCQVGDRVRLNKKHRPFQKGYLPGWTEEVFVVTHVRRHPIVTYRLSEWDGTPIKGTFYEPDVQKVQVSDDSLFRVEKVLKRKGRNVLVRWKGWPPKYDSWIPAYGAKKTSNASKKKK</sequence>
<accession>A0ABN8RLW7</accession>
<dbReference type="CDD" id="cd00024">
    <property type="entry name" value="CD_CSD"/>
    <property type="match status" value="1"/>
</dbReference>
<dbReference type="PANTHER" id="PTHR46585:SF1">
    <property type="entry name" value="CHROMO DOMAIN-CONTAINING PROTEIN"/>
    <property type="match status" value="1"/>
</dbReference>
<name>A0ABN8RLW7_9CNID</name>